<evidence type="ECO:0000313" key="4">
    <source>
        <dbReference type="Proteomes" id="UP001187859"/>
    </source>
</evidence>
<feature type="domain" description="YCII-related" evidence="2">
    <location>
        <begin position="1"/>
        <end position="81"/>
    </location>
</feature>
<evidence type="ECO:0000256" key="1">
    <source>
        <dbReference type="ARBA" id="ARBA00007689"/>
    </source>
</evidence>
<comment type="similarity">
    <text evidence="1">Belongs to the YciI family.</text>
</comment>
<protein>
    <submittedName>
        <fullName evidence="3">YciI family protein</fullName>
    </submittedName>
</protein>
<evidence type="ECO:0000313" key="3">
    <source>
        <dbReference type="EMBL" id="MDV5390130.1"/>
    </source>
</evidence>
<dbReference type="Pfam" id="PF03795">
    <property type="entry name" value="YCII"/>
    <property type="match status" value="1"/>
</dbReference>
<proteinExistence type="inferred from homology"/>
<name>A0A1E3V130_9GAMM</name>
<dbReference type="RefSeq" id="WP_037431416.1">
    <property type="nucleotide sequence ID" value="NZ_AP026732.1"/>
</dbReference>
<dbReference type="Proteomes" id="UP001187859">
    <property type="component" value="Unassembled WGS sequence"/>
</dbReference>
<dbReference type="PANTHER" id="PTHR37828">
    <property type="entry name" value="GSR2449 PROTEIN"/>
    <property type="match status" value="1"/>
</dbReference>
<dbReference type="AlphaFoldDB" id="A0A1E3V130"/>
<dbReference type="PANTHER" id="PTHR37828:SF1">
    <property type="entry name" value="YCII-RELATED DOMAIN-CONTAINING PROTEIN"/>
    <property type="match status" value="1"/>
</dbReference>
<dbReference type="EMBL" id="JASGOQ010000001">
    <property type="protein sequence ID" value="MDV5390130.1"/>
    <property type="molecule type" value="Genomic_DNA"/>
</dbReference>
<dbReference type="InterPro" id="IPR005545">
    <property type="entry name" value="YCII"/>
</dbReference>
<evidence type="ECO:0000259" key="2">
    <source>
        <dbReference type="Pfam" id="PF03795"/>
    </source>
</evidence>
<reference evidence="3" key="1">
    <citation type="submission" date="2023-05" db="EMBL/GenBank/DDBJ databases">
        <title>Colonisation of extended spectrum b-lactamase- and carbapenemase-producing bacteria on hospital surfaces from low- and middle-income countries.</title>
        <authorList>
            <person name="Nieto-Rosado M."/>
            <person name="Sands K."/>
            <person name="Iregbu K."/>
            <person name="Zahra R."/>
            <person name="Mazarati J.B."/>
            <person name="Mehtar S."/>
            <person name="Barnards-Group B."/>
            <person name="Walsh T.R."/>
        </authorList>
    </citation>
    <scope>NUCLEOTIDE SEQUENCE</scope>
    <source>
        <strain evidence="3">PP-E493</strain>
    </source>
</reference>
<accession>A0A1E3V130</accession>
<dbReference type="Gene3D" id="3.30.70.1060">
    <property type="entry name" value="Dimeric alpha+beta barrel"/>
    <property type="match status" value="1"/>
</dbReference>
<dbReference type="OrthoDB" id="9814407at2"/>
<dbReference type="InterPro" id="IPR011008">
    <property type="entry name" value="Dimeric_a/b-barrel"/>
</dbReference>
<sequence length="97" mass="10753">MFVITLTYKKPLADVELHLAAHIDYLDAYYAKGVFIASGRKVPRTGGVIFAKAESRAVLEAILQQDPFYTEDVAEFDVVEFVPTKAAAGFEQLIETL</sequence>
<gene>
    <name evidence="3" type="ORF">QM089_07655</name>
</gene>
<comment type="caution">
    <text evidence="3">The sequence shown here is derived from an EMBL/GenBank/DDBJ whole genome shotgun (WGS) entry which is preliminary data.</text>
</comment>
<organism evidence="3 4">
    <name type="scientific">Shewanella xiamenensis</name>
    <dbReference type="NCBI Taxonomy" id="332186"/>
    <lineage>
        <taxon>Bacteria</taxon>
        <taxon>Pseudomonadati</taxon>
        <taxon>Pseudomonadota</taxon>
        <taxon>Gammaproteobacteria</taxon>
        <taxon>Alteromonadales</taxon>
        <taxon>Shewanellaceae</taxon>
        <taxon>Shewanella</taxon>
    </lineage>
</organism>
<dbReference type="SUPFAM" id="SSF54909">
    <property type="entry name" value="Dimeric alpha+beta barrel"/>
    <property type="match status" value="1"/>
</dbReference>